<keyword evidence="2" id="KW-0812">Transmembrane</keyword>
<organism evidence="3 4">
    <name type="scientific">Nocardioides thalensis</name>
    <dbReference type="NCBI Taxonomy" id="1914755"/>
    <lineage>
        <taxon>Bacteria</taxon>
        <taxon>Bacillati</taxon>
        <taxon>Actinomycetota</taxon>
        <taxon>Actinomycetes</taxon>
        <taxon>Propionibacteriales</taxon>
        <taxon>Nocardioidaceae</taxon>
        <taxon>Nocardioides</taxon>
    </lineage>
</organism>
<keyword evidence="2" id="KW-0472">Membrane</keyword>
<evidence type="ECO:0000256" key="2">
    <source>
        <dbReference type="SAM" id="Phobius"/>
    </source>
</evidence>
<feature type="region of interest" description="Disordered" evidence="1">
    <location>
        <begin position="55"/>
        <end position="77"/>
    </location>
</feature>
<feature type="compositionally biased region" description="Basic and acidic residues" evidence="1">
    <location>
        <begin position="66"/>
        <end position="77"/>
    </location>
</feature>
<name>A0A853BZ07_9ACTN</name>
<dbReference type="Proteomes" id="UP000530424">
    <property type="component" value="Unassembled WGS sequence"/>
</dbReference>
<evidence type="ECO:0000313" key="3">
    <source>
        <dbReference type="EMBL" id="NYJ00181.1"/>
    </source>
</evidence>
<reference evidence="3 4" key="1">
    <citation type="submission" date="2020-07" db="EMBL/GenBank/DDBJ databases">
        <title>Sequencing the genomes of 1000 actinobacteria strains.</title>
        <authorList>
            <person name="Klenk H.-P."/>
        </authorList>
    </citation>
    <scope>NUCLEOTIDE SEQUENCE [LARGE SCALE GENOMIC DNA]</scope>
    <source>
        <strain evidence="3 4">DSM 103833</strain>
    </source>
</reference>
<accession>A0A853BZ07</accession>
<keyword evidence="2" id="KW-1133">Transmembrane helix</keyword>
<protein>
    <submittedName>
        <fullName evidence="3">Uncharacterized membrane protein HdeD (DUF308 family)</fullName>
    </submittedName>
</protein>
<dbReference type="EMBL" id="JACCFP010000001">
    <property type="protein sequence ID" value="NYJ00181.1"/>
    <property type="molecule type" value="Genomic_DNA"/>
</dbReference>
<dbReference type="AlphaFoldDB" id="A0A853BZ07"/>
<dbReference type="RefSeq" id="WP_179666808.1">
    <property type="nucleotide sequence ID" value="NZ_JACCFP010000001.1"/>
</dbReference>
<proteinExistence type="predicted"/>
<keyword evidence="4" id="KW-1185">Reference proteome</keyword>
<evidence type="ECO:0000256" key="1">
    <source>
        <dbReference type="SAM" id="MobiDB-lite"/>
    </source>
</evidence>
<gene>
    <name evidence="3" type="ORF">HNR19_000879</name>
</gene>
<feature type="transmembrane region" description="Helical" evidence="2">
    <location>
        <begin position="29"/>
        <end position="47"/>
    </location>
</feature>
<sequence length="77" mass="8571">MAPGIVLIIVGAIFTFALKAESSWLDVRVLGLILMLGGLAFVARSRLKRREVITRETEDADGTTQTEEKQVVERRVE</sequence>
<comment type="caution">
    <text evidence="3">The sequence shown here is derived from an EMBL/GenBank/DDBJ whole genome shotgun (WGS) entry which is preliminary data.</text>
</comment>
<evidence type="ECO:0000313" key="4">
    <source>
        <dbReference type="Proteomes" id="UP000530424"/>
    </source>
</evidence>